<dbReference type="Gene3D" id="3.40.710.10">
    <property type="entry name" value="DD-peptidase/beta-lactamase superfamily"/>
    <property type="match status" value="1"/>
</dbReference>
<comment type="caution">
    <text evidence="3">The sequence shown here is derived from an EMBL/GenBank/DDBJ whole genome shotgun (WGS) entry which is preliminary data.</text>
</comment>
<dbReference type="Pfam" id="PF00144">
    <property type="entry name" value="Beta-lactamase"/>
    <property type="match status" value="1"/>
</dbReference>
<name>A0A6L9QJ08_9ACTN</name>
<dbReference type="RefSeq" id="WP_163056998.1">
    <property type="nucleotide sequence ID" value="NZ_JAAGLI010000394.1"/>
</dbReference>
<protein>
    <submittedName>
        <fullName evidence="3">Beta-lactamase family protein</fullName>
    </submittedName>
</protein>
<proteinExistence type="predicted"/>
<gene>
    <name evidence="3" type="ORF">G3I70_16435</name>
</gene>
<dbReference type="InterPro" id="IPR052907">
    <property type="entry name" value="Beta-lactamase/esterase"/>
</dbReference>
<organism evidence="3 4">
    <name type="scientific">Actinomadura bangladeshensis</name>
    <dbReference type="NCBI Taxonomy" id="453573"/>
    <lineage>
        <taxon>Bacteria</taxon>
        <taxon>Bacillati</taxon>
        <taxon>Actinomycetota</taxon>
        <taxon>Actinomycetes</taxon>
        <taxon>Streptosporangiales</taxon>
        <taxon>Thermomonosporaceae</taxon>
        <taxon>Actinomadura</taxon>
    </lineage>
</organism>
<feature type="region of interest" description="Disordered" evidence="1">
    <location>
        <begin position="205"/>
        <end position="228"/>
    </location>
</feature>
<feature type="domain" description="Beta-lactamase-related" evidence="2">
    <location>
        <begin position="11"/>
        <end position="358"/>
    </location>
</feature>
<dbReference type="AlphaFoldDB" id="A0A6L9QJ08"/>
<dbReference type="InterPro" id="IPR001466">
    <property type="entry name" value="Beta-lactam-related"/>
</dbReference>
<dbReference type="EMBL" id="JAAGLI010000394">
    <property type="protein sequence ID" value="NEA24064.1"/>
    <property type="molecule type" value="Genomic_DNA"/>
</dbReference>
<dbReference type="PANTHER" id="PTHR43319">
    <property type="entry name" value="BETA-LACTAMASE-RELATED"/>
    <property type="match status" value="1"/>
</dbReference>
<reference evidence="3 4" key="1">
    <citation type="submission" date="2020-01" db="EMBL/GenBank/DDBJ databases">
        <title>Insect and environment-associated Actinomycetes.</title>
        <authorList>
            <person name="Currrie C."/>
            <person name="Chevrette M."/>
            <person name="Carlson C."/>
            <person name="Stubbendieck R."/>
            <person name="Wendt-Pienkowski E."/>
        </authorList>
    </citation>
    <scope>NUCLEOTIDE SEQUENCE [LARGE SCALE GENOMIC DNA]</scope>
    <source>
        <strain evidence="3 4">SID10258</strain>
    </source>
</reference>
<evidence type="ECO:0000259" key="2">
    <source>
        <dbReference type="Pfam" id="PF00144"/>
    </source>
</evidence>
<dbReference type="PANTHER" id="PTHR43319:SF3">
    <property type="entry name" value="BETA-LACTAMASE-RELATED DOMAIN-CONTAINING PROTEIN"/>
    <property type="match status" value="1"/>
</dbReference>
<accession>A0A6L9QJ08</accession>
<dbReference type="Proteomes" id="UP000475532">
    <property type="component" value="Unassembled WGS sequence"/>
</dbReference>
<evidence type="ECO:0000313" key="4">
    <source>
        <dbReference type="Proteomes" id="UP000475532"/>
    </source>
</evidence>
<dbReference type="InterPro" id="IPR012338">
    <property type="entry name" value="Beta-lactam/transpept-like"/>
</dbReference>
<evidence type="ECO:0000313" key="3">
    <source>
        <dbReference type="EMBL" id="NEA24064.1"/>
    </source>
</evidence>
<dbReference type="SUPFAM" id="SSF56601">
    <property type="entry name" value="beta-lactamase/transpeptidase-like"/>
    <property type="match status" value="1"/>
</dbReference>
<sequence>MRSLQGRVHGLVDELVASGGEVGLQVAVLERGRVVADVVAGVADRSSGRAVAADTLFYAASTAKGIASVVAHVLVERGELAYDMRVVDVWPEFGVHGKGGVTLRHVLMHTAGVPAPPYDTTAEDLCDWEHMCAVLAASKPWWEPGTRFGYHAQTFGFLLGEIVRRATGHGLTWWLREAVTRPLGVEDEVHFGVPETMLERVARQEAPNEPLGEPEPGSPQDKAIPPGIRPDACFANRADVLRSDIPSGGTMTARGAARVYAALLGHVDGVELVSPARLADMAAVHYEGMDEVMGMAATWAFGFSTFRPGGVPTRPGSTLGMVGMNGSAAYADIDSGVAVAVMRNRFSPDMAAASRIDRIVGDFLPVQNRSE</sequence>
<evidence type="ECO:0000256" key="1">
    <source>
        <dbReference type="SAM" id="MobiDB-lite"/>
    </source>
</evidence>